<dbReference type="AlphaFoldDB" id="A0A7E4UW12"/>
<name>A0A7E4UW12_PANRE</name>
<organism evidence="6 7">
    <name type="scientific">Panagrellus redivivus</name>
    <name type="common">Microworm</name>
    <dbReference type="NCBI Taxonomy" id="6233"/>
    <lineage>
        <taxon>Eukaryota</taxon>
        <taxon>Metazoa</taxon>
        <taxon>Ecdysozoa</taxon>
        <taxon>Nematoda</taxon>
        <taxon>Chromadorea</taxon>
        <taxon>Rhabditida</taxon>
        <taxon>Tylenchina</taxon>
        <taxon>Panagrolaimomorpha</taxon>
        <taxon>Panagrolaimoidea</taxon>
        <taxon>Panagrolaimidae</taxon>
        <taxon>Panagrellus</taxon>
    </lineage>
</organism>
<evidence type="ECO:0000313" key="7">
    <source>
        <dbReference type="WBParaSite" id="Pan_g13514.t1"/>
    </source>
</evidence>
<dbReference type="Proteomes" id="UP000492821">
    <property type="component" value="Unassembled WGS sequence"/>
</dbReference>
<feature type="disulfide bond" evidence="3">
    <location>
        <begin position="237"/>
        <end position="240"/>
    </location>
</feature>
<dbReference type="PANTHER" id="PTHR23345:SF15">
    <property type="entry name" value="VITELLOGENIN 1-RELATED"/>
    <property type="match status" value="1"/>
</dbReference>
<reference evidence="6" key="1">
    <citation type="journal article" date="2013" name="Genetics">
        <title>The draft genome and transcriptome of Panagrellus redivivus are shaped by the harsh demands of a free-living lifestyle.</title>
        <authorList>
            <person name="Srinivasan J."/>
            <person name="Dillman A.R."/>
            <person name="Macchietto M.G."/>
            <person name="Heikkinen L."/>
            <person name="Lakso M."/>
            <person name="Fracchia K.M."/>
            <person name="Antoshechkin I."/>
            <person name="Mortazavi A."/>
            <person name="Wong G."/>
            <person name="Sternberg P.W."/>
        </authorList>
    </citation>
    <scope>NUCLEOTIDE SEQUENCE [LARGE SCALE GENOMIC DNA]</scope>
    <source>
        <strain evidence="6">MT8872</strain>
    </source>
</reference>
<reference evidence="7" key="2">
    <citation type="submission" date="2020-10" db="UniProtKB">
        <authorList>
            <consortium name="WormBaseParasite"/>
        </authorList>
    </citation>
    <scope>IDENTIFICATION</scope>
</reference>
<dbReference type="InterPro" id="IPR050733">
    <property type="entry name" value="Vitellogenin/Apolipophorin"/>
</dbReference>
<proteinExistence type="predicted"/>
<evidence type="ECO:0000256" key="1">
    <source>
        <dbReference type="ARBA" id="ARBA00022729"/>
    </source>
</evidence>
<dbReference type="InterPro" id="IPR001747">
    <property type="entry name" value="Vitellogenin_N"/>
</dbReference>
<keyword evidence="1 4" id="KW-0732">Signal</keyword>
<dbReference type="WBParaSite" id="Pan_g13514.t1">
    <property type="protein sequence ID" value="Pan_g13514.t1"/>
    <property type="gene ID" value="Pan_g13514"/>
</dbReference>
<evidence type="ECO:0000256" key="3">
    <source>
        <dbReference type="PROSITE-ProRule" id="PRU00557"/>
    </source>
</evidence>
<evidence type="ECO:0000313" key="6">
    <source>
        <dbReference type="Proteomes" id="UP000492821"/>
    </source>
</evidence>
<comment type="caution">
    <text evidence="3">Lacks conserved residue(s) required for the propagation of feature annotation.</text>
</comment>
<dbReference type="PANTHER" id="PTHR23345">
    <property type="entry name" value="VITELLOGENIN-RELATED"/>
    <property type="match status" value="1"/>
</dbReference>
<dbReference type="InterPro" id="IPR015816">
    <property type="entry name" value="Vitellinogen_b-sht_N"/>
</dbReference>
<protein>
    <submittedName>
        <fullName evidence="7">Vitellogenin domain-containing protein</fullName>
    </submittedName>
</protein>
<dbReference type="PROSITE" id="PS51211">
    <property type="entry name" value="VITELLOGENIN"/>
    <property type="match status" value="1"/>
</dbReference>
<sequence length="320" mass="35991">MKLPTLILCALVAVSAAASSRRPVTVTEATPFAAGYEYTFRYATQIGSGIRSQPNAETFESQQATYQIAADAVIHFQTERIATLRLKDVIVTSQNGAVIDPRRVASVNIGEEQTLETQILEQLEYVVKFDYVNGLIEKVYFNGKDATWSKNVKRAILNMVQLNLARQNMPSEGTNYVETASKNMFNLPEVSLEGDCQTMYVISSPVSQFFNVTKSIDFKQCRRIAKIQYGPRATKQCAECQKQADQQLDRASVLQFELIGTPEKYAIRRVQLLSQYVYKTLATESAHPMQTIVASELFLTAVEKKTVKALPTVRRQRIHR</sequence>
<feature type="domain" description="Vitellogenin" evidence="5">
    <location>
        <begin position="32"/>
        <end position="320"/>
    </location>
</feature>
<feature type="signal peptide" evidence="4">
    <location>
        <begin position="1"/>
        <end position="17"/>
    </location>
</feature>
<dbReference type="Pfam" id="PF01347">
    <property type="entry name" value="Vitellogenin_N"/>
    <property type="match status" value="1"/>
</dbReference>
<accession>A0A7E4UW12</accession>
<evidence type="ECO:0000259" key="5">
    <source>
        <dbReference type="PROSITE" id="PS51211"/>
    </source>
</evidence>
<dbReference type="GO" id="GO:0005319">
    <property type="term" value="F:lipid transporter activity"/>
    <property type="evidence" value="ECO:0007669"/>
    <property type="project" value="InterPro"/>
</dbReference>
<evidence type="ECO:0000256" key="4">
    <source>
        <dbReference type="SAM" id="SignalP"/>
    </source>
</evidence>
<dbReference type="Gene3D" id="2.30.230.10">
    <property type="entry name" value="Lipovitellin, beta-sheet shell regions, chain A"/>
    <property type="match status" value="1"/>
</dbReference>
<dbReference type="InterPro" id="IPR015819">
    <property type="entry name" value="Lipid_transp_b-sht_shell"/>
</dbReference>
<keyword evidence="2" id="KW-0758">Storage protein</keyword>
<feature type="chain" id="PRO_5028938946" evidence="4">
    <location>
        <begin position="18"/>
        <end position="320"/>
    </location>
</feature>
<keyword evidence="3" id="KW-1015">Disulfide bond</keyword>
<dbReference type="SUPFAM" id="SSF56968">
    <property type="entry name" value="Lipovitellin-phosvitin complex, beta-sheet shell regions"/>
    <property type="match status" value="1"/>
</dbReference>
<keyword evidence="6" id="KW-1185">Reference proteome</keyword>
<evidence type="ECO:0000256" key="2">
    <source>
        <dbReference type="ARBA" id="ARBA00022761"/>
    </source>
</evidence>